<protein>
    <submittedName>
        <fullName evidence="2">Uncharacterized protein</fullName>
    </submittedName>
</protein>
<evidence type="ECO:0000256" key="1">
    <source>
        <dbReference type="SAM" id="MobiDB-lite"/>
    </source>
</evidence>
<proteinExistence type="predicted"/>
<evidence type="ECO:0000313" key="3">
    <source>
        <dbReference type="Proteomes" id="UP000886595"/>
    </source>
</evidence>
<name>A0A8X7VN08_BRACI</name>
<organism evidence="2 3">
    <name type="scientific">Brassica carinata</name>
    <name type="common">Ethiopian mustard</name>
    <name type="synonym">Abyssinian cabbage</name>
    <dbReference type="NCBI Taxonomy" id="52824"/>
    <lineage>
        <taxon>Eukaryota</taxon>
        <taxon>Viridiplantae</taxon>
        <taxon>Streptophyta</taxon>
        <taxon>Embryophyta</taxon>
        <taxon>Tracheophyta</taxon>
        <taxon>Spermatophyta</taxon>
        <taxon>Magnoliopsida</taxon>
        <taxon>eudicotyledons</taxon>
        <taxon>Gunneridae</taxon>
        <taxon>Pentapetalae</taxon>
        <taxon>rosids</taxon>
        <taxon>malvids</taxon>
        <taxon>Brassicales</taxon>
        <taxon>Brassicaceae</taxon>
        <taxon>Brassiceae</taxon>
        <taxon>Brassica</taxon>
    </lineage>
</organism>
<sequence>METEATMEEKEKTEVVENGLDVMNKFLKNKNGTLGEDELDDENEMDSDEQEAQAALEEIDLEDGEDGEKGEVLEDKAKENGVSDKGLAVGGTKKRMVQALLSPRKRAGNKNGSRPGGDGGKQGEDGDPSNPKQVNDKP</sequence>
<feature type="compositionally biased region" description="Acidic residues" evidence="1">
    <location>
        <begin position="35"/>
        <end position="66"/>
    </location>
</feature>
<gene>
    <name evidence="2" type="ORF">Bca52824_017269</name>
</gene>
<feature type="region of interest" description="Disordered" evidence="1">
    <location>
        <begin position="28"/>
        <end position="138"/>
    </location>
</feature>
<evidence type="ECO:0000313" key="2">
    <source>
        <dbReference type="EMBL" id="KAG2314147.1"/>
    </source>
</evidence>
<dbReference type="Proteomes" id="UP000886595">
    <property type="component" value="Unassembled WGS sequence"/>
</dbReference>
<comment type="caution">
    <text evidence="2">The sequence shown here is derived from an EMBL/GenBank/DDBJ whole genome shotgun (WGS) entry which is preliminary data.</text>
</comment>
<keyword evidence="3" id="KW-1185">Reference proteome</keyword>
<feature type="compositionally biased region" description="Basic and acidic residues" evidence="1">
    <location>
        <begin position="67"/>
        <end position="82"/>
    </location>
</feature>
<dbReference type="AlphaFoldDB" id="A0A8X7VN08"/>
<accession>A0A8X7VN08</accession>
<dbReference type="EMBL" id="JAAMPC010000004">
    <property type="protein sequence ID" value="KAG2314147.1"/>
    <property type="molecule type" value="Genomic_DNA"/>
</dbReference>
<reference evidence="2 3" key="1">
    <citation type="submission" date="2020-02" db="EMBL/GenBank/DDBJ databases">
        <authorList>
            <person name="Ma Q."/>
            <person name="Huang Y."/>
            <person name="Song X."/>
            <person name="Pei D."/>
        </authorList>
    </citation>
    <scope>NUCLEOTIDE SEQUENCE [LARGE SCALE GENOMIC DNA]</scope>
    <source>
        <strain evidence="2">Sxm20200214</strain>
        <tissue evidence="2">Leaf</tissue>
    </source>
</reference>